<sequence>MTRTICPLSTGASSASRPVSSSSRQETLILDTIAAEVLSQLPARTEESTTSSLRD</sequence>
<dbReference type="GeneID" id="28958440"/>
<dbReference type="AlphaFoldDB" id="A0A0J9WW75"/>
<organism evidence="2 3">
    <name type="scientific">Fusarium oxysporum f. sp. lycopersici (strain 4287 / CBS 123668 / FGSC 9935 / NRRL 34936)</name>
    <name type="common">Fusarium vascular wilt of tomato</name>
    <dbReference type="NCBI Taxonomy" id="426428"/>
    <lineage>
        <taxon>Eukaryota</taxon>
        <taxon>Fungi</taxon>
        <taxon>Dikarya</taxon>
        <taxon>Ascomycota</taxon>
        <taxon>Pezizomycotina</taxon>
        <taxon>Sordariomycetes</taxon>
        <taxon>Hypocreomycetidae</taxon>
        <taxon>Hypocreales</taxon>
        <taxon>Nectriaceae</taxon>
        <taxon>Fusarium</taxon>
        <taxon>Fusarium oxysporum species complex</taxon>
    </lineage>
</organism>
<name>A0A0J9WW75_FUSO4</name>
<evidence type="ECO:0000313" key="3">
    <source>
        <dbReference type="Proteomes" id="UP000009097"/>
    </source>
</evidence>
<dbReference type="Proteomes" id="UP000009097">
    <property type="component" value="Unassembled WGS sequence"/>
</dbReference>
<evidence type="ECO:0000256" key="1">
    <source>
        <dbReference type="SAM" id="MobiDB-lite"/>
    </source>
</evidence>
<feature type="compositionally biased region" description="Low complexity" evidence="1">
    <location>
        <begin position="9"/>
        <end position="23"/>
    </location>
</feature>
<accession>A0A0J9WW75</accession>
<dbReference type="VEuPathDB" id="FungiDB:FOXG_17704"/>
<proteinExistence type="predicted"/>
<reference evidence="2" key="2">
    <citation type="journal article" date="2010" name="Nature">
        <title>Comparative genomics reveals mobile pathogenicity chromosomes in Fusarium.</title>
        <authorList>
            <person name="Ma L.J."/>
            <person name="van der Does H.C."/>
            <person name="Borkovich K.A."/>
            <person name="Coleman J.J."/>
            <person name="Daboussi M.J."/>
            <person name="Di Pietro A."/>
            <person name="Dufresne M."/>
            <person name="Freitag M."/>
            <person name="Grabherr M."/>
            <person name="Henrissat B."/>
            <person name="Houterman P.M."/>
            <person name="Kang S."/>
            <person name="Shim W.B."/>
            <person name="Woloshuk C."/>
            <person name="Xie X."/>
            <person name="Xu J.R."/>
            <person name="Antoniw J."/>
            <person name="Baker S.E."/>
            <person name="Bluhm B.H."/>
            <person name="Breakspear A."/>
            <person name="Brown D.W."/>
            <person name="Butchko R.A."/>
            <person name="Chapman S."/>
            <person name="Coulson R."/>
            <person name="Coutinho P.M."/>
            <person name="Danchin E.G."/>
            <person name="Diener A."/>
            <person name="Gale L.R."/>
            <person name="Gardiner D.M."/>
            <person name="Goff S."/>
            <person name="Hammond-Kosack K.E."/>
            <person name="Hilburn K."/>
            <person name="Hua-Van A."/>
            <person name="Jonkers W."/>
            <person name="Kazan K."/>
            <person name="Kodira C.D."/>
            <person name="Koehrsen M."/>
            <person name="Kumar L."/>
            <person name="Lee Y.H."/>
            <person name="Li L."/>
            <person name="Manners J.M."/>
            <person name="Miranda-Saavedra D."/>
            <person name="Mukherjee M."/>
            <person name="Park G."/>
            <person name="Park J."/>
            <person name="Park S.Y."/>
            <person name="Proctor R.H."/>
            <person name="Regev A."/>
            <person name="Ruiz-Roldan M.C."/>
            <person name="Sain D."/>
            <person name="Sakthikumar S."/>
            <person name="Sykes S."/>
            <person name="Schwartz D.C."/>
            <person name="Turgeon B.G."/>
            <person name="Wapinski I."/>
            <person name="Yoder O."/>
            <person name="Young S."/>
            <person name="Zeng Q."/>
            <person name="Zhou S."/>
            <person name="Galagan J."/>
            <person name="Cuomo C.A."/>
            <person name="Kistler H.C."/>
            <person name="Rep M."/>
        </authorList>
    </citation>
    <scope>NUCLEOTIDE SEQUENCE [LARGE SCALE GENOMIC DNA]</scope>
    <source>
        <strain evidence="2">4287</strain>
    </source>
</reference>
<gene>
    <name evidence="2" type="ORF">FOXG_17704</name>
</gene>
<dbReference type="KEGG" id="fox:FOXG_17704"/>
<feature type="region of interest" description="Disordered" evidence="1">
    <location>
        <begin position="1"/>
        <end position="25"/>
    </location>
</feature>
<dbReference type="EMBL" id="DS231775">
    <property type="protein sequence ID" value="KNB20792.1"/>
    <property type="molecule type" value="Genomic_DNA"/>
</dbReference>
<reference evidence="2" key="1">
    <citation type="submission" date="2007-04" db="EMBL/GenBank/DDBJ databases">
        <authorList>
            <consortium name="The Broad Institute Genome Sequencing Platform"/>
            <person name="Birren B."/>
            <person name="Lander E."/>
            <person name="Galagan J."/>
            <person name="Nusbaum C."/>
            <person name="Devon K."/>
            <person name="Ma L.-J."/>
            <person name="Jaffe D."/>
            <person name="Butler J."/>
            <person name="Alvarez P."/>
            <person name="Gnerre S."/>
            <person name="Grabherr M."/>
            <person name="Kleber M."/>
            <person name="Mauceli E."/>
            <person name="Brockman W."/>
            <person name="MacCallum I.A."/>
            <person name="Young S."/>
            <person name="LaButti K."/>
            <person name="DeCaprio D."/>
            <person name="Crawford M."/>
            <person name="Koehrsen M."/>
            <person name="Engels R."/>
            <person name="Montgomery P."/>
            <person name="Pearson M."/>
            <person name="Howarth C."/>
            <person name="Larson L."/>
            <person name="White J."/>
            <person name="O'Leary S."/>
            <person name="Kodira C."/>
            <person name="Zeng Q."/>
            <person name="Yandava C."/>
            <person name="Alvarado L."/>
            <person name="Kistler C."/>
            <person name="Shim W.-B."/>
            <person name="Kang S."/>
            <person name="Woloshuk C."/>
        </authorList>
    </citation>
    <scope>NUCLEOTIDE SEQUENCE</scope>
    <source>
        <strain evidence="2">4287</strain>
    </source>
</reference>
<dbReference type="RefSeq" id="XP_018258837.1">
    <property type="nucleotide sequence ID" value="XM_018397708.1"/>
</dbReference>
<evidence type="ECO:0000313" key="2">
    <source>
        <dbReference type="EMBL" id="KNB20792.1"/>
    </source>
</evidence>
<protein>
    <submittedName>
        <fullName evidence="2">Uncharacterized protein</fullName>
    </submittedName>
</protein>